<evidence type="ECO:0000313" key="2">
    <source>
        <dbReference type="Proteomes" id="UP000002695"/>
    </source>
</evidence>
<name>A0A0F6B615_SALT1</name>
<organism evidence="1 2">
    <name type="scientific">Salmonella typhimurium (strain 14028s / SGSC 2262)</name>
    <dbReference type="NCBI Taxonomy" id="588858"/>
    <lineage>
        <taxon>Bacteria</taxon>
        <taxon>Pseudomonadati</taxon>
        <taxon>Pseudomonadota</taxon>
        <taxon>Gammaproteobacteria</taxon>
        <taxon>Enterobacterales</taxon>
        <taxon>Enterobacteriaceae</taxon>
        <taxon>Salmonella</taxon>
    </lineage>
</organism>
<keyword evidence="2" id="KW-1185">Reference proteome</keyword>
<accession>A0A0F6B615</accession>
<dbReference type="PATRIC" id="fig|588858.6.peg.3270"/>
<dbReference type="Proteomes" id="UP000002695">
    <property type="component" value="Chromosome"/>
</dbReference>
<proteinExistence type="predicted"/>
<evidence type="ECO:0000313" key="1">
    <source>
        <dbReference type="EMBL" id="ACY89962.1"/>
    </source>
</evidence>
<dbReference type="AlphaFoldDB" id="A0A0F6B615"/>
<sequence length="44" mass="5061">MVYAEGIGGSLFERFFQKKKAEKFIIIIRGVNISEEYIKLSGHI</sequence>
<gene>
    <name evidence="1" type="ordered locus">STM14_3549</name>
</gene>
<protein>
    <submittedName>
        <fullName evidence="1">Uncharacterized protein</fullName>
    </submittedName>
</protein>
<dbReference type="KEGG" id="seo:STM14_3549"/>
<dbReference type="HOGENOM" id="CLU_3257466_0_0_6"/>
<reference evidence="1 2" key="1">
    <citation type="journal article" date="2010" name="J. Bacteriol.">
        <title>Short-term signatures of evolutionary change in the Salmonella enterica serovar typhimurium 14028 genome.</title>
        <authorList>
            <person name="Jarvik T."/>
            <person name="Smillie C."/>
            <person name="Groisman E.A."/>
            <person name="Ochman H."/>
        </authorList>
    </citation>
    <scope>NUCLEOTIDE SEQUENCE [LARGE SCALE GENOMIC DNA]</scope>
    <source>
        <strain evidence="2">14028s / SGSC 2262</strain>
    </source>
</reference>
<dbReference type="EMBL" id="CP001363">
    <property type="protein sequence ID" value="ACY89962.1"/>
    <property type="molecule type" value="Genomic_DNA"/>
</dbReference>